<reference evidence="3" key="1">
    <citation type="submission" date="2016-03" db="EMBL/GenBank/DDBJ databases">
        <authorList>
            <person name="Ploux O."/>
        </authorList>
    </citation>
    <scope>NUCLEOTIDE SEQUENCE [LARGE SCALE GENOMIC DNA]</scope>
    <source>
        <strain evidence="3">BS258</strain>
    </source>
</reference>
<evidence type="ECO:0000256" key="1">
    <source>
        <dbReference type="SAM" id="Phobius"/>
    </source>
</evidence>
<dbReference type="KEGG" id="bly:A2T55_11970"/>
<proteinExistence type="predicted"/>
<dbReference type="Proteomes" id="UP000075950">
    <property type="component" value="Chromosome"/>
</dbReference>
<keyword evidence="1" id="KW-1133">Transmembrane helix</keyword>
<name>A0A142NNN9_BRELN</name>
<protein>
    <submittedName>
        <fullName evidence="2">Uncharacterized protein</fullName>
    </submittedName>
</protein>
<accession>A0A142NNN9</accession>
<evidence type="ECO:0000313" key="2">
    <source>
        <dbReference type="EMBL" id="AMT94403.1"/>
    </source>
</evidence>
<keyword evidence="1" id="KW-0472">Membrane</keyword>
<evidence type="ECO:0000313" key="3">
    <source>
        <dbReference type="Proteomes" id="UP000075950"/>
    </source>
</evidence>
<feature type="transmembrane region" description="Helical" evidence="1">
    <location>
        <begin position="6"/>
        <end position="29"/>
    </location>
</feature>
<feature type="transmembrane region" description="Helical" evidence="1">
    <location>
        <begin position="50"/>
        <end position="73"/>
    </location>
</feature>
<keyword evidence="1" id="KW-0812">Transmembrane</keyword>
<organism evidence="2 3">
    <name type="scientific">Brevibacterium linens</name>
    <dbReference type="NCBI Taxonomy" id="1703"/>
    <lineage>
        <taxon>Bacteria</taxon>
        <taxon>Bacillati</taxon>
        <taxon>Actinomycetota</taxon>
        <taxon>Actinomycetes</taxon>
        <taxon>Micrococcales</taxon>
        <taxon>Brevibacteriaceae</taxon>
        <taxon>Brevibacterium</taxon>
    </lineage>
</organism>
<sequence length="123" mass="13167">MPFWGVVLAWFGFIYLVAFTLAALALVILPTKARRTHVRRRLRLRRIGGLAAAGVIAVGLTAIYSVIVSASGSGMSLSQTVGVQLFHSAIFFTFSILTAVIWQIVQARKAARLAGPRLGSAIA</sequence>
<dbReference type="AlphaFoldDB" id="A0A142NNN9"/>
<gene>
    <name evidence="2" type="ORF">A2T55_11970</name>
</gene>
<dbReference type="EMBL" id="CP014869">
    <property type="protein sequence ID" value="AMT94403.1"/>
    <property type="molecule type" value="Genomic_DNA"/>
</dbReference>
<feature type="transmembrane region" description="Helical" evidence="1">
    <location>
        <begin position="85"/>
        <end position="105"/>
    </location>
</feature>